<proteinExistence type="predicted"/>
<evidence type="ECO:0000313" key="3">
    <source>
        <dbReference type="EMBL" id="KAL0961310.1"/>
    </source>
</evidence>
<dbReference type="Proteomes" id="UP001556367">
    <property type="component" value="Unassembled WGS sequence"/>
</dbReference>
<keyword evidence="1" id="KW-0472">Membrane</keyword>
<feature type="transmembrane region" description="Helical" evidence="1">
    <location>
        <begin position="75"/>
        <end position="95"/>
    </location>
</feature>
<feature type="transmembrane region" description="Helical" evidence="1">
    <location>
        <begin position="107"/>
        <end position="128"/>
    </location>
</feature>
<dbReference type="Pfam" id="PF20151">
    <property type="entry name" value="DUF6533"/>
    <property type="match status" value="1"/>
</dbReference>
<organism evidence="3 4">
    <name type="scientific">Hohenbuehelia grisea</name>
    <dbReference type="NCBI Taxonomy" id="104357"/>
    <lineage>
        <taxon>Eukaryota</taxon>
        <taxon>Fungi</taxon>
        <taxon>Dikarya</taxon>
        <taxon>Basidiomycota</taxon>
        <taxon>Agaricomycotina</taxon>
        <taxon>Agaricomycetes</taxon>
        <taxon>Agaricomycetidae</taxon>
        <taxon>Agaricales</taxon>
        <taxon>Pleurotineae</taxon>
        <taxon>Pleurotaceae</taxon>
        <taxon>Hohenbuehelia</taxon>
    </lineage>
</organism>
<feature type="transmembrane region" description="Helical" evidence="1">
    <location>
        <begin position="169"/>
        <end position="190"/>
    </location>
</feature>
<evidence type="ECO:0000313" key="4">
    <source>
        <dbReference type="Proteomes" id="UP001556367"/>
    </source>
</evidence>
<evidence type="ECO:0000256" key="1">
    <source>
        <dbReference type="SAM" id="Phobius"/>
    </source>
</evidence>
<keyword evidence="4" id="KW-1185">Reference proteome</keyword>
<feature type="transmembrane region" description="Helical" evidence="1">
    <location>
        <begin position="202"/>
        <end position="226"/>
    </location>
</feature>
<keyword evidence="1" id="KW-0812">Transmembrane</keyword>
<dbReference type="EMBL" id="JASNQZ010000001">
    <property type="protein sequence ID" value="KAL0961310.1"/>
    <property type="molecule type" value="Genomic_DNA"/>
</dbReference>
<feature type="transmembrane region" description="Helical" evidence="1">
    <location>
        <begin position="43"/>
        <end position="63"/>
    </location>
</feature>
<reference evidence="4" key="1">
    <citation type="submission" date="2024-06" db="EMBL/GenBank/DDBJ databases">
        <title>Multi-omics analyses provide insights into the biosynthesis of the anticancer antibiotic pleurotin in Hohenbuehelia grisea.</title>
        <authorList>
            <person name="Weaver J.A."/>
            <person name="Alberti F."/>
        </authorList>
    </citation>
    <scope>NUCLEOTIDE SEQUENCE [LARGE SCALE GENOMIC DNA]</scope>
    <source>
        <strain evidence="4">T-177</strain>
    </source>
</reference>
<accession>A0ABR3JZC0</accession>
<keyword evidence="1" id="KW-1133">Transmembrane helix</keyword>
<dbReference type="InterPro" id="IPR045340">
    <property type="entry name" value="DUF6533"/>
</dbReference>
<evidence type="ECO:0000259" key="2">
    <source>
        <dbReference type="Pfam" id="PF20151"/>
    </source>
</evidence>
<sequence length="298" mass="34136">MVFAYRGRYSLTAVYAVQIYDWLLNLGDEIELIHNARWTSIKVAYLLCRYLPLLTFPMYLWAWLLNHTKHVCEKIIHPLYGCLMIYQLSAQAVILIRAYAFTGRNKWVLAVLSTCYLAIMGAEIWLFGSRFVVPEEIFFIFGTSGCFGNDAGAQKSGLFQFHFALQTGMVVLGNFLLDLLMTIVVVVHCFRMGSVQGRLGKAFLFQGLTAFIVMAALNLMAAVLYLRPDRRFNGIGLPFLVLSDVLACHLILDLRRRVSPTEEDLEEEQSRIVHKAFDPKYAPDRRLRCRRSVDQWAC</sequence>
<name>A0ABR3JZC0_9AGAR</name>
<feature type="domain" description="DUF6533" evidence="2">
    <location>
        <begin position="9"/>
        <end position="54"/>
    </location>
</feature>
<gene>
    <name evidence="3" type="ORF">HGRIS_006269</name>
</gene>
<feature type="transmembrane region" description="Helical" evidence="1">
    <location>
        <begin position="232"/>
        <end position="252"/>
    </location>
</feature>
<comment type="caution">
    <text evidence="3">The sequence shown here is derived from an EMBL/GenBank/DDBJ whole genome shotgun (WGS) entry which is preliminary data.</text>
</comment>
<protein>
    <recommendedName>
        <fullName evidence="2">DUF6533 domain-containing protein</fullName>
    </recommendedName>
</protein>